<gene>
    <name evidence="2" type="ORF">OIK40_12850</name>
</gene>
<keyword evidence="3" id="KW-1185">Reference proteome</keyword>
<proteinExistence type="predicted"/>
<keyword evidence="1" id="KW-0732">Signal</keyword>
<dbReference type="Proteomes" id="UP001216558">
    <property type="component" value="Unassembled WGS sequence"/>
</dbReference>
<sequence length="161" mass="17512">MTYLSASIRPLIAGIAAALAAALAVPAIAQDTGQGDVETKAEAEAAPMTKGEKRLAKLLEGRVAGEPVRCIRTFPNMPMETIDKTAYVYGRGNTIYVQRTRNPEDIDGSDALVTRRFNASELCRLDVMTTIDRNVGFFTGAVFFEDFIPYTRVKEDDSGEG</sequence>
<protein>
    <submittedName>
        <fullName evidence="2">Uncharacterized protein</fullName>
    </submittedName>
</protein>
<evidence type="ECO:0000256" key="1">
    <source>
        <dbReference type="SAM" id="SignalP"/>
    </source>
</evidence>
<dbReference type="RefSeq" id="WP_273678739.1">
    <property type="nucleotide sequence ID" value="NZ_JAQQXQ010000010.1"/>
</dbReference>
<name>A0ABT5JU10_9SPHN</name>
<accession>A0ABT5JU10</accession>
<comment type="caution">
    <text evidence="2">The sequence shown here is derived from an EMBL/GenBank/DDBJ whole genome shotgun (WGS) entry which is preliminary data.</text>
</comment>
<evidence type="ECO:0000313" key="3">
    <source>
        <dbReference type="Proteomes" id="UP001216558"/>
    </source>
</evidence>
<feature type="chain" id="PRO_5045879578" evidence="1">
    <location>
        <begin position="30"/>
        <end position="161"/>
    </location>
</feature>
<evidence type="ECO:0000313" key="2">
    <source>
        <dbReference type="EMBL" id="MDC8755531.1"/>
    </source>
</evidence>
<feature type="signal peptide" evidence="1">
    <location>
        <begin position="1"/>
        <end position="29"/>
    </location>
</feature>
<dbReference type="EMBL" id="JAQQXQ010000010">
    <property type="protein sequence ID" value="MDC8755531.1"/>
    <property type="molecule type" value="Genomic_DNA"/>
</dbReference>
<reference evidence="2 3" key="1">
    <citation type="submission" date="2022-10" db="EMBL/GenBank/DDBJ databases">
        <title>Erythrobacter sp. sf7 Genome sequencing.</title>
        <authorList>
            <person name="Park S."/>
        </authorList>
    </citation>
    <scope>NUCLEOTIDE SEQUENCE [LARGE SCALE GENOMIC DNA]</scope>
    <source>
        <strain evidence="3">sf7</strain>
    </source>
</reference>
<organism evidence="2 3">
    <name type="scientific">Erythrobacter fulvus</name>
    <dbReference type="NCBI Taxonomy" id="2987523"/>
    <lineage>
        <taxon>Bacteria</taxon>
        <taxon>Pseudomonadati</taxon>
        <taxon>Pseudomonadota</taxon>
        <taxon>Alphaproteobacteria</taxon>
        <taxon>Sphingomonadales</taxon>
        <taxon>Erythrobacteraceae</taxon>
        <taxon>Erythrobacter/Porphyrobacter group</taxon>
        <taxon>Erythrobacter</taxon>
    </lineage>
</organism>